<proteinExistence type="predicted"/>
<evidence type="ECO:0000256" key="1">
    <source>
        <dbReference type="SAM" id="Coils"/>
    </source>
</evidence>
<evidence type="ECO:0000313" key="2">
    <source>
        <dbReference type="EMBL" id="KKN08735.1"/>
    </source>
</evidence>
<dbReference type="EMBL" id="LAZR01004422">
    <property type="protein sequence ID" value="KKN08735.1"/>
    <property type="molecule type" value="Genomic_DNA"/>
</dbReference>
<dbReference type="AlphaFoldDB" id="A0A0F9MN15"/>
<gene>
    <name evidence="2" type="ORF">LCGC14_1053720</name>
</gene>
<organism evidence="2">
    <name type="scientific">marine sediment metagenome</name>
    <dbReference type="NCBI Taxonomy" id="412755"/>
    <lineage>
        <taxon>unclassified sequences</taxon>
        <taxon>metagenomes</taxon>
        <taxon>ecological metagenomes</taxon>
    </lineage>
</organism>
<reference evidence="2" key="1">
    <citation type="journal article" date="2015" name="Nature">
        <title>Complex archaea that bridge the gap between prokaryotes and eukaryotes.</title>
        <authorList>
            <person name="Spang A."/>
            <person name="Saw J.H."/>
            <person name="Jorgensen S.L."/>
            <person name="Zaremba-Niedzwiedzka K."/>
            <person name="Martijn J."/>
            <person name="Lind A.E."/>
            <person name="van Eijk R."/>
            <person name="Schleper C."/>
            <person name="Guy L."/>
            <person name="Ettema T.J."/>
        </authorList>
    </citation>
    <scope>NUCLEOTIDE SEQUENCE</scope>
</reference>
<protein>
    <submittedName>
        <fullName evidence="2">Uncharacterized protein</fullName>
    </submittedName>
</protein>
<sequence length="484" mass="53026">MPIALTSAHDPAPRTLDQLRVSGLTRRAALVRESFDIGPLTELIQSIRILDGQVPFDLENVEPTAHRSDLQRLQIDLEREKRLLTIEDANIQAKPFGLQYDKPVTQEELDVNIEDARKRILRQSIIASAEPGFIGKTLDFAMGFLGQAVDPINIAVSFIPIVGPARAAIIANRLRMIKVSSRTVKGFIEGAVGNALIEPIVIAGENIRNRDYELSNSALNVLFGGFIGVAAHQTIGRGLEAISARSVISDARIRATSELRIELDTIDLEPVLINERILDILDKENPSIAARLRKPTNSDRVDIGMKPITHETATRSMLAQKLEGKLGDVEPILERDPGFHRPFDTPEAKAVAEPETVGDVRQHAETLVRAMDDPANTTGASAEAAADIRIKAKEPEIDTVETVTSDNERLDIELEAATNRMREAGGEEAVANFERSPVEGQLDEPSAVTEITVKRHLDEAKAAVAKNRSITDGIMRVVRECFGD</sequence>
<accession>A0A0F9MN15</accession>
<keyword evidence="1" id="KW-0175">Coiled coil</keyword>
<feature type="coiled-coil region" evidence="1">
    <location>
        <begin position="400"/>
        <end position="427"/>
    </location>
</feature>
<name>A0A0F9MN15_9ZZZZ</name>
<comment type="caution">
    <text evidence="2">The sequence shown here is derived from an EMBL/GenBank/DDBJ whole genome shotgun (WGS) entry which is preliminary data.</text>
</comment>